<evidence type="ECO:0000313" key="1">
    <source>
        <dbReference type="EMBL" id="KAI2386836.1"/>
    </source>
</evidence>
<protein>
    <submittedName>
        <fullName evidence="1">Uncharacterized protein</fullName>
    </submittedName>
</protein>
<dbReference type="EMBL" id="JALBCA010000044">
    <property type="protein sequence ID" value="KAI2386836.1"/>
    <property type="molecule type" value="Genomic_DNA"/>
</dbReference>
<gene>
    <name evidence="1" type="ORF">LOY88_003392</name>
</gene>
<accession>A0ACB8UX05</accession>
<proteinExistence type="predicted"/>
<name>A0ACB8UX05_9EURO</name>
<comment type="caution">
    <text evidence="1">The sequence shown here is derived from an EMBL/GenBank/DDBJ whole genome shotgun (WGS) entry which is preliminary data.</text>
</comment>
<sequence length="706" mass="76714">MAKDRSDKEKRKEKKEKKRSEVDGVHKKSKKDKERKKTTITADVAEKDLTDKVLAQLDTTEDVIMEAENQQKEERPVGSLVPFANPLADDKAAKKVLKSVKKAAVNKSLKRGVKEVVKAVRKSPMAAANVAVTTPIGIVVLAADISPMDVISHIPVLCEDHGIPYVYVTSRAELGNAGATKRPTSVVMVLPQSGGKKKKEESKDDAENKEEYSKEPNAILSKLPVLPGKPDLLRCVPILLATPAFASWTQPHGSQLPSVINHVFRNSLGTGRAVKDVFSISAIVDKLPASDETEQPRKSTPDKRVQAGSEGISVLLIDRDHLSADIVKPTRRRDISMHQVEPIITYVASTGENCTGLVSTEVGIYVANTVFITGVPRTMLASRWRSDGTDRLELEDAHDLAFCRIEPTTKSSKVAPFVPLHPVTEPRKVLASMGNVLSQISIGDGTAKSAPASAELEKALPLYINRHQLQNHRLAVWALVTPRGSKTETWTQNKCKVDSVSNSIRNGARLHRLMSGGGGWGKKQGLLSLDPEFSYQEDNGSGQPRRIYDLFEGGVQTEPSVDGLAFETPNLMEFSDGKLITPLSETAKPGDTVQFFVAPLDNGVPIHVPANSLHPVFTETGNYLFGVIPPADAECSPSTSFEENRQPPGFTPDCLAVLPNKFGALSEKGITFATVERGCASESKRHVQLSGTKIDVPGSRIILDIK</sequence>
<reference evidence="1" key="1">
    <citation type="journal article" date="2022" name="bioRxiv">
        <title>Population genetic analysis of Ophidiomyces ophidiicola, the causative agent of snake fungal disease, indicates recent introductions to the USA.</title>
        <authorList>
            <person name="Ladner J.T."/>
            <person name="Palmer J.M."/>
            <person name="Ettinger C.L."/>
            <person name="Stajich J.E."/>
            <person name="Farrell T.M."/>
            <person name="Glorioso B.M."/>
            <person name="Lawson B."/>
            <person name="Price S.J."/>
            <person name="Stengle A.G."/>
            <person name="Grear D.A."/>
            <person name="Lorch J.M."/>
        </authorList>
    </citation>
    <scope>NUCLEOTIDE SEQUENCE</scope>
    <source>
        <strain evidence="1">NWHC 24266-5</strain>
    </source>
</reference>
<organism evidence="1">
    <name type="scientific">Ophidiomyces ophidiicola</name>
    <dbReference type="NCBI Taxonomy" id="1387563"/>
    <lineage>
        <taxon>Eukaryota</taxon>
        <taxon>Fungi</taxon>
        <taxon>Dikarya</taxon>
        <taxon>Ascomycota</taxon>
        <taxon>Pezizomycotina</taxon>
        <taxon>Eurotiomycetes</taxon>
        <taxon>Eurotiomycetidae</taxon>
        <taxon>Onygenales</taxon>
        <taxon>Onygenaceae</taxon>
        <taxon>Ophidiomyces</taxon>
    </lineage>
</organism>